<name>A0A941EZM6_9ACTN</name>
<dbReference type="RefSeq" id="WP_212531638.1">
    <property type="nucleotide sequence ID" value="NZ_JAGSOG010000185.1"/>
</dbReference>
<dbReference type="AlphaFoldDB" id="A0A941EZM6"/>
<accession>A0A941EZM6</accession>
<proteinExistence type="predicted"/>
<reference evidence="1" key="1">
    <citation type="submission" date="2021-04" db="EMBL/GenBank/DDBJ databases">
        <title>Genome based classification of Actinospica acidithermotolerans sp. nov., an actinobacterium isolated from an Indonesian hot spring.</title>
        <authorList>
            <person name="Kusuma A.B."/>
            <person name="Putra K.E."/>
            <person name="Nafisah S."/>
            <person name="Loh J."/>
            <person name="Nouioui I."/>
            <person name="Goodfellow M."/>
        </authorList>
    </citation>
    <scope>NUCLEOTIDE SEQUENCE</scope>
    <source>
        <strain evidence="1">CSCA 57</strain>
    </source>
</reference>
<sequence>MADVMDAAYVMDVAAMADVAGTAHIRDAVGMADTAGVAEMADTGGLTCADEAQVRVPAHPGEELAVPVANVSWHASGSVGSAGSAVAAGSVDGGIAQERMAKLSIPLDEECLALARVTAAHVALLVGLPADRAADLRLAVDEACSLFLAQRPTPDDTCTWWTAGDLELDFARHGMRLHVTVRGPARYEFDRDDVGWYLLEAMVGEVRADFRPGRATVTLVEPVPDRIDWGGLD</sequence>
<protein>
    <submittedName>
        <fullName evidence="1">Uncharacterized protein</fullName>
    </submittedName>
</protein>
<gene>
    <name evidence="1" type="ORF">KDL01_28085</name>
</gene>
<keyword evidence="2" id="KW-1185">Reference proteome</keyword>
<organism evidence="1 2">
    <name type="scientific">Actinospica durhamensis</name>
    <dbReference type="NCBI Taxonomy" id="1508375"/>
    <lineage>
        <taxon>Bacteria</taxon>
        <taxon>Bacillati</taxon>
        <taxon>Actinomycetota</taxon>
        <taxon>Actinomycetes</taxon>
        <taxon>Catenulisporales</taxon>
        <taxon>Actinospicaceae</taxon>
        <taxon>Actinospica</taxon>
    </lineage>
</organism>
<dbReference type="EMBL" id="JAGSOG010000185">
    <property type="protein sequence ID" value="MBR7837169.1"/>
    <property type="molecule type" value="Genomic_DNA"/>
</dbReference>
<evidence type="ECO:0000313" key="1">
    <source>
        <dbReference type="EMBL" id="MBR7837169.1"/>
    </source>
</evidence>
<dbReference type="Proteomes" id="UP000675781">
    <property type="component" value="Unassembled WGS sequence"/>
</dbReference>
<dbReference type="InterPro" id="IPR036890">
    <property type="entry name" value="HATPase_C_sf"/>
</dbReference>
<dbReference type="Gene3D" id="3.30.565.10">
    <property type="entry name" value="Histidine kinase-like ATPase, C-terminal domain"/>
    <property type="match status" value="1"/>
</dbReference>
<evidence type="ECO:0000313" key="2">
    <source>
        <dbReference type="Proteomes" id="UP000675781"/>
    </source>
</evidence>
<comment type="caution">
    <text evidence="1">The sequence shown here is derived from an EMBL/GenBank/DDBJ whole genome shotgun (WGS) entry which is preliminary data.</text>
</comment>